<gene>
    <name evidence="2" type="primary">casA</name>
    <name evidence="2" type="synonym">cse1</name>
    <name evidence="2" type="ORF">ABE957_10360</name>
</gene>
<dbReference type="Pfam" id="PF09481">
    <property type="entry name" value="CRISPR_Cse1"/>
    <property type="match status" value="1"/>
</dbReference>
<reference evidence="2 3" key="1">
    <citation type="submission" date="2024-05" db="EMBL/GenBank/DDBJ databases">
        <title>Halomonas sp. CS7 16S ribosomal RNA gene Genome sequencing and assembly.</title>
        <authorList>
            <person name="Yook S."/>
        </authorList>
    </citation>
    <scope>NUCLEOTIDE SEQUENCE [LARGE SCALE GENOMIC DNA]</scope>
    <source>
        <strain evidence="2 3">CS7</strain>
    </source>
</reference>
<evidence type="ECO:0000313" key="2">
    <source>
        <dbReference type="EMBL" id="MEQ6889074.1"/>
    </source>
</evidence>
<proteinExistence type="predicted"/>
<comment type="caution">
    <text evidence="2">The sequence shown here is derived from an EMBL/GenBank/DDBJ whole genome shotgun (WGS) entry which is preliminary data.</text>
</comment>
<sequence>MTTRFNLLDEPWLTVRFCDGEVRDIGLLELFAKLEEISELAETSPPSLIAGYRLLLAITHRALSHHGGVWKDKDRARWYRDGFPVTALHDYLEHWRDRFWMFHPEMPFMQVAALMGIEETQHKQKPWTQVSLASANGNMPIMFDHSCDLEPEPITPAAAMRVLLGFLQCTPGGLVKTIKTSDKAGPLANTAGVLPMGGNLQQTLCLALHPARGREDVPSWERPPLERLDLTAPPSLATGPNDRYSRLSRAVLFDHAGDDQVRWLRLAVGDALLEDANAPDPMASYRAGFNRMERLGFTEGRAFWRDLPALVPDAEGKASQPAAVLGWAANLNAYLDSRQVDQPLLVAGVASDQAKLLRWRSERLFLPANLLENVQLAGFLRGEIQRAESLHDRIEMLAKNMLAECMPEPHRKDTQAQALKVVATGGAAAKFFASVERSVPMLLQYISAGDGDKATHYWSACLAQAAEECWQVLRREAGYTPSALCAEAKMWPRFRRLLLQLQPDASNSELLEETRT</sequence>
<accession>A0ABV1N5Q7</accession>
<dbReference type="Proteomes" id="UP001472978">
    <property type="component" value="Unassembled WGS sequence"/>
</dbReference>
<keyword evidence="3" id="KW-1185">Reference proteome</keyword>
<protein>
    <submittedName>
        <fullName evidence="2">Type I-E CRISPR-associated protein Cse1/CasA</fullName>
    </submittedName>
</protein>
<dbReference type="EMBL" id="JBEGCI010000008">
    <property type="protein sequence ID" value="MEQ6889074.1"/>
    <property type="molecule type" value="Genomic_DNA"/>
</dbReference>
<feature type="region of interest" description="Disordered" evidence="1">
    <location>
        <begin position="215"/>
        <end position="239"/>
    </location>
</feature>
<evidence type="ECO:0000313" key="3">
    <source>
        <dbReference type="Proteomes" id="UP001472978"/>
    </source>
</evidence>
<evidence type="ECO:0000256" key="1">
    <source>
        <dbReference type="SAM" id="MobiDB-lite"/>
    </source>
</evidence>
<dbReference type="NCBIfam" id="TIGR02547">
    <property type="entry name" value="casA_cse1"/>
    <property type="match status" value="1"/>
</dbReference>
<name>A0ABV1N5Q7_9GAMM</name>
<dbReference type="RefSeq" id="WP_349758604.1">
    <property type="nucleotide sequence ID" value="NZ_JBEGCI010000008.1"/>
</dbReference>
<dbReference type="Gene3D" id="1.10.132.100">
    <property type="match status" value="1"/>
</dbReference>
<dbReference type="CDD" id="cd09729">
    <property type="entry name" value="Cse1_I-E"/>
    <property type="match status" value="1"/>
</dbReference>
<feature type="compositionally biased region" description="Basic and acidic residues" evidence="1">
    <location>
        <begin position="215"/>
        <end position="229"/>
    </location>
</feature>
<dbReference type="InterPro" id="IPR013381">
    <property type="entry name" value="CRISPR-assoc_prot_Cse1"/>
</dbReference>
<organism evidence="2 3">
    <name type="scientific">Halomonas pelophila</name>
    <dbReference type="NCBI Taxonomy" id="3151122"/>
    <lineage>
        <taxon>Bacteria</taxon>
        <taxon>Pseudomonadati</taxon>
        <taxon>Pseudomonadota</taxon>
        <taxon>Gammaproteobacteria</taxon>
        <taxon>Oceanospirillales</taxon>
        <taxon>Halomonadaceae</taxon>
        <taxon>Halomonas</taxon>
    </lineage>
</organism>